<organism evidence="2 3">
    <name type="scientific">Microcystis aeruginosa G11-04</name>
    <dbReference type="NCBI Taxonomy" id="2685956"/>
    <lineage>
        <taxon>Bacteria</taxon>
        <taxon>Bacillati</taxon>
        <taxon>Cyanobacteriota</taxon>
        <taxon>Cyanophyceae</taxon>
        <taxon>Oscillatoriophycideae</taxon>
        <taxon>Chroococcales</taxon>
        <taxon>Microcystaceae</taxon>
        <taxon>Microcystis</taxon>
    </lineage>
</organism>
<comment type="caution">
    <text evidence="2">The sequence shown here is derived from an EMBL/GenBank/DDBJ whole genome shotgun (WGS) entry which is preliminary data.</text>
</comment>
<evidence type="ECO:0000259" key="1">
    <source>
        <dbReference type="Pfam" id="PF12323"/>
    </source>
</evidence>
<protein>
    <submittedName>
        <fullName evidence="2">Helix-turn-helix domain-containing protein</fullName>
    </submittedName>
</protein>
<dbReference type="Proteomes" id="UP000799330">
    <property type="component" value="Unassembled WGS sequence"/>
</dbReference>
<feature type="domain" description="Transposase putative helix-turn-helix" evidence="1">
    <location>
        <begin position="1"/>
        <end position="13"/>
    </location>
</feature>
<accession>A0A966FY31</accession>
<dbReference type="Pfam" id="PF12323">
    <property type="entry name" value="HTH_OrfB_IS605"/>
    <property type="match status" value="1"/>
</dbReference>
<dbReference type="EMBL" id="JAADAI010000077">
    <property type="protein sequence ID" value="NCS56847.1"/>
    <property type="molecule type" value="Genomic_DNA"/>
</dbReference>
<proteinExistence type="predicted"/>
<evidence type="ECO:0000313" key="3">
    <source>
        <dbReference type="Proteomes" id="UP000799330"/>
    </source>
</evidence>
<name>A0A966FY31_MICAE</name>
<reference evidence="2" key="1">
    <citation type="journal article" date="2019" name="Mol. Ecol.">
        <title>Genome evolution and host-microbiome shifts correspond with intraspecific niche divergence within harmful algal bloom-forming Microcystis aeruginosa.</title>
        <authorList>
            <person name="Jackrel S.L."/>
            <person name="White J.D."/>
            <person name="Evans J.T."/>
            <person name="Buffin K."/>
            <person name="Hayden K."/>
            <person name="Sarnelle O."/>
            <person name="Denef V.J."/>
        </authorList>
    </citation>
    <scope>NUCLEOTIDE SEQUENCE</scope>
    <source>
        <strain evidence="2">G11-04</strain>
    </source>
</reference>
<dbReference type="InterPro" id="IPR021027">
    <property type="entry name" value="Transposase_put_HTH"/>
</dbReference>
<sequence>MQKAYRYRFYPTPD</sequence>
<evidence type="ECO:0000313" key="2">
    <source>
        <dbReference type="EMBL" id="NCS56847.1"/>
    </source>
</evidence>
<gene>
    <name evidence="2" type="ORF">GPJ16_07770</name>
</gene>